<proteinExistence type="predicted"/>
<keyword evidence="3" id="KW-1185">Reference proteome</keyword>
<feature type="region of interest" description="Disordered" evidence="1">
    <location>
        <begin position="64"/>
        <end position="98"/>
    </location>
</feature>
<evidence type="ECO:0000313" key="2">
    <source>
        <dbReference type="EMBL" id="KAF0763105.1"/>
    </source>
</evidence>
<dbReference type="AlphaFoldDB" id="A0A6G0YY91"/>
<dbReference type="Proteomes" id="UP000478052">
    <property type="component" value="Unassembled WGS sequence"/>
</dbReference>
<sequence length="98" mass="10563">MIYTHTITNKRRVPYGYGPCTVRTRGTTRVASCGPSIRPASSSSSFLAVQRKRLVRIGRVSTSPITTANATATADAKTPPRATPHIVAETTTPRPDRP</sequence>
<evidence type="ECO:0000256" key="1">
    <source>
        <dbReference type="SAM" id="MobiDB-lite"/>
    </source>
</evidence>
<evidence type="ECO:0000313" key="3">
    <source>
        <dbReference type="Proteomes" id="UP000478052"/>
    </source>
</evidence>
<gene>
    <name evidence="2" type="ORF">FWK35_00033135</name>
</gene>
<comment type="caution">
    <text evidence="2">The sequence shown here is derived from an EMBL/GenBank/DDBJ whole genome shotgun (WGS) entry which is preliminary data.</text>
</comment>
<reference evidence="2 3" key="1">
    <citation type="submission" date="2019-08" db="EMBL/GenBank/DDBJ databases">
        <title>Whole genome of Aphis craccivora.</title>
        <authorList>
            <person name="Voronova N.V."/>
            <person name="Shulinski R.S."/>
            <person name="Bandarenka Y.V."/>
            <person name="Zhorov D.G."/>
            <person name="Warner D."/>
        </authorList>
    </citation>
    <scope>NUCLEOTIDE SEQUENCE [LARGE SCALE GENOMIC DNA]</scope>
    <source>
        <strain evidence="2">180601</strain>
        <tissue evidence="2">Whole Body</tissue>
    </source>
</reference>
<accession>A0A6G0YY91</accession>
<dbReference type="EMBL" id="VUJU01001965">
    <property type="protein sequence ID" value="KAF0763105.1"/>
    <property type="molecule type" value="Genomic_DNA"/>
</dbReference>
<feature type="compositionally biased region" description="Polar residues" evidence="1">
    <location>
        <begin position="89"/>
        <end position="98"/>
    </location>
</feature>
<name>A0A6G0YY91_APHCR</name>
<feature type="compositionally biased region" description="Low complexity" evidence="1">
    <location>
        <begin position="64"/>
        <end position="84"/>
    </location>
</feature>
<organism evidence="2 3">
    <name type="scientific">Aphis craccivora</name>
    <name type="common">Cowpea aphid</name>
    <dbReference type="NCBI Taxonomy" id="307492"/>
    <lineage>
        <taxon>Eukaryota</taxon>
        <taxon>Metazoa</taxon>
        <taxon>Ecdysozoa</taxon>
        <taxon>Arthropoda</taxon>
        <taxon>Hexapoda</taxon>
        <taxon>Insecta</taxon>
        <taxon>Pterygota</taxon>
        <taxon>Neoptera</taxon>
        <taxon>Paraneoptera</taxon>
        <taxon>Hemiptera</taxon>
        <taxon>Sternorrhyncha</taxon>
        <taxon>Aphidomorpha</taxon>
        <taxon>Aphidoidea</taxon>
        <taxon>Aphididae</taxon>
        <taxon>Aphidini</taxon>
        <taxon>Aphis</taxon>
        <taxon>Aphis</taxon>
    </lineage>
</organism>
<protein>
    <submittedName>
        <fullName evidence="2">Uncharacterized protein</fullName>
    </submittedName>
</protein>